<keyword evidence="1" id="KW-0175">Coiled coil</keyword>
<dbReference type="Pfam" id="PF01391">
    <property type="entry name" value="Collagen"/>
    <property type="match status" value="1"/>
</dbReference>
<feature type="compositionally biased region" description="Basic and acidic residues" evidence="2">
    <location>
        <begin position="152"/>
        <end position="161"/>
    </location>
</feature>
<evidence type="ECO:0008006" key="6">
    <source>
        <dbReference type="Google" id="ProtNLM"/>
    </source>
</evidence>
<evidence type="ECO:0000256" key="2">
    <source>
        <dbReference type="SAM" id="MobiDB-lite"/>
    </source>
</evidence>
<keyword evidence="3" id="KW-1133">Transmembrane helix</keyword>
<feature type="coiled-coil region" evidence="1">
    <location>
        <begin position="50"/>
        <end position="77"/>
    </location>
</feature>
<feature type="transmembrane region" description="Helical" evidence="3">
    <location>
        <begin position="20"/>
        <end position="44"/>
    </location>
</feature>
<keyword evidence="3" id="KW-0472">Membrane</keyword>
<dbReference type="InterPro" id="IPR051077">
    <property type="entry name" value="Ca-dependent_lectin"/>
</dbReference>
<accession>A0ABN8LNT7</accession>
<evidence type="ECO:0000313" key="5">
    <source>
        <dbReference type="Proteomes" id="UP001159427"/>
    </source>
</evidence>
<evidence type="ECO:0000256" key="3">
    <source>
        <dbReference type="SAM" id="Phobius"/>
    </source>
</evidence>
<dbReference type="InterPro" id="IPR008160">
    <property type="entry name" value="Collagen"/>
</dbReference>
<evidence type="ECO:0000256" key="1">
    <source>
        <dbReference type="SAM" id="Coils"/>
    </source>
</evidence>
<reference evidence="4 5" key="1">
    <citation type="submission" date="2022-05" db="EMBL/GenBank/DDBJ databases">
        <authorList>
            <consortium name="Genoscope - CEA"/>
            <person name="William W."/>
        </authorList>
    </citation>
    <scope>NUCLEOTIDE SEQUENCE [LARGE SCALE GENOMIC DNA]</scope>
</reference>
<dbReference type="Proteomes" id="UP001159427">
    <property type="component" value="Unassembled WGS sequence"/>
</dbReference>
<keyword evidence="3" id="KW-0812">Transmembrane</keyword>
<sequence>MEQESSKIPLSRRCFKWERIRTLLCFAVVTCLLTFIAFQFIFLVSMHRKLEDVETQLRGKESRLATIESELRVVQDKERKPRSQWEGRLTIAENKIEAISQTVKYGKWEQTKNHDRQKRTTNPRVNLSDLGKRVIAVESRIVELSKDLSLRSSFRGRDGRDGMPGPPGPAGRDGRDGRQGPAGPRGLTGPKGNEGPTGIPGPVGPSGPKGDRGAEGQAQSGVTYNRWGRTNCSGDASVVYTGVMGSGFYNHPGGGSNFVCLPDNPVYDKYIQGWQGTGAIYGTEYETGNFPGFSKNLNDQDAPCAVCYVKSRGSQMMIPATNKCPSGWTKEYHGYLMTSHYGHKHTSEFVCIDVNAEAVPGGHSNTNGALLYLVQVNCGYGIPCVPYVEGKELTCVVCTK</sequence>
<feature type="region of interest" description="Disordered" evidence="2">
    <location>
        <begin position="152"/>
        <end position="227"/>
    </location>
</feature>
<dbReference type="PANTHER" id="PTHR24024:SF18">
    <property type="entry name" value="SHORT-CHAIN COLLAGEN C4-LIKE"/>
    <property type="match status" value="1"/>
</dbReference>
<keyword evidence="5" id="KW-1185">Reference proteome</keyword>
<gene>
    <name evidence="4" type="ORF">PEVE_00036087</name>
</gene>
<organism evidence="4 5">
    <name type="scientific">Porites evermanni</name>
    <dbReference type="NCBI Taxonomy" id="104178"/>
    <lineage>
        <taxon>Eukaryota</taxon>
        <taxon>Metazoa</taxon>
        <taxon>Cnidaria</taxon>
        <taxon>Anthozoa</taxon>
        <taxon>Hexacorallia</taxon>
        <taxon>Scleractinia</taxon>
        <taxon>Fungiina</taxon>
        <taxon>Poritidae</taxon>
        <taxon>Porites</taxon>
    </lineage>
</organism>
<feature type="compositionally biased region" description="Polar residues" evidence="2">
    <location>
        <begin position="217"/>
        <end position="227"/>
    </location>
</feature>
<comment type="caution">
    <text evidence="4">The sequence shown here is derived from an EMBL/GenBank/DDBJ whole genome shotgun (WGS) entry which is preliminary data.</text>
</comment>
<dbReference type="EMBL" id="CALNXI010000057">
    <property type="protein sequence ID" value="CAH3017212.1"/>
    <property type="molecule type" value="Genomic_DNA"/>
</dbReference>
<evidence type="ECO:0000313" key="4">
    <source>
        <dbReference type="EMBL" id="CAH3017212.1"/>
    </source>
</evidence>
<protein>
    <recommendedName>
        <fullName evidence="6">Short-chain collagen C4</fullName>
    </recommendedName>
</protein>
<proteinExistence type="predicted"/>
<name>A0ABN8LNT7_9CNID</name>
<dbReference type="PANTHER" id="PTHR24024">
    <property type="entry name" value="PULMONARY SURFACTANT-ASSOCIATED PROTEIN A"/>
    <property type="match status" value="1"/>
</dbReference>